<feature type="transmembrane region" description="Helical" evidence="7">
    <location>
        <begin position="478"/>
        <end position="499"/>
    </location>
</feature>
<dbReference type="InParanoid" id="H2AXK8"/>
<feature type="transmembrane region" description="Helical" evidence="7">
    <location>
        <begin position="162"/>
        <end position="179"/>
    </location>
</feature>
<feature type="transmembrane region" description="Helical" evidence="7">
    <location>
        <begin position="137"/>
        <end position="156"/>
    </location>
</feature>
<feature type="transmembrane region" description="Helical" evidence="7">
    <location>
        <begin position="615"/>
        <end position="636"/>
    </location>
</feature>
<feature type="transmembrane region" description="Helical" evidence="7">
    <location>
        <begin position="391"/>
        <end position="414"/>
    </location>
</feature>
<feature type="transmembrane region" description="Helical" evidence="7">
    <location>
        <begin position="420"/>
        <end position="440"/>
    </location>
</feature>
<dbReference type="Proteomes" id="UP000005220">
    <property type="component" value="Chromosome 7"/>
</dbReference>
<keyword evidence="10" id="KW-1185">Reference proteome</keyword>
<feature type="transmembrane region" description="Helical" evidence="7">
    <location>
        <begin position="20"/>
        <end position="42"/>
    </location>
</feature>
<comment type="similarity">
    <text evidence="2">Belongs to the Ca(2+):cation antiporter (CaCA) (TC 2.A.19) family.</text>
</comment>
<name>H2AXK8_KAZAF</name>
<feature type="transmembrane region" description="Helical" evidence="7">
    <location>
        <begin position="63"/>
        <end position="80"/>
    </location>
</feature>
<dbReference type="GO" id="GO:0008324">
    <property type="term" value="F:monoatomic cation transmembrane transporter activity"/>
    <property type="evidence" value="ECO:0007669"/>
    <property type="project" value="TreeGrafter"/>
</dbReference>
<evidence type="ECO:0000313" key="9">
    <source>
        <dbReference type="EMBL" id="CCF59108.1"/>
    </source>
</evidence>
<evidence type="ECO:0000256" key="2">
    <source>
        <dbReference type="ARBA" id="ARBA00008170"/>
    </source>
</evidence>
<dbReference type="FunCoup" id="H2AXK8">
    <property type="interactions" value="23"/>
</dbReference>
<evidence type="ECO:0000256" key="5">
    <source>
        <dbReference type="ARBA" id="ARBA00022989"/>
    </source>
</evidence>
<evidence type="ECO:0000256" key="4">
    <source>
        <dbReference type="ARBA" id="ARBA00022692"/>
    </source>
</evidence>
<dbReference type="STRING" id="1071382.H2AXK8"/>
<gene>
    <name evidence="9" type="primary">KAFR0G00750</name>
    <name evidence="9" type="ORF">KAFR_0G00750</name>
</gene>
<evidence type="ECO:0000256" key="3">
    <source>
        <dbReference type="ARBA" id="ARBA00022448"/>
    </source>
</evidence>
<dbReference type="RefSeq" id="XP_003958243.1">
    <property type="nucleotide sequence ID" value="XM_003958194.1"/>
</dbReference>
<feature type="transmembrane region" description="Helical" evidence="7">
    <location>
        <begin position="100"/>
        <end position="125"/>
    </location>
</feature>
<dbReference type="InterPro" id="IPR044880">
    <property type="entry name" value="NCX_ion-bd_dom_sf"/>
</dbReference>
<accession>H2AXK8</accession>
<dbReference type="AlphaFoldDB" id="H2AXK8"/>
<reference evidence="9 10" key="1">
    <citation type="journal article" date="2011" name="Proc. Natl. Acad. Sci. U.S.A.">
        <title>Evolutionary erosion of yeast sex chromosomes by mating-type switching accidents.</title>
        <authorList>
            <person name="Gordon J.L."/>
            <person name="Armisen D."/>
            <person name="Proux-Wera E."/>
            <person name="Oheigeartaigh S.S."/>
            <person name="Byrne K.P."/>
            <person name="Wolfe K.H."/>
        </authorList>
    </citation>
    <scope>NUCLEOTIDE SEQUENCE [LARGE SCALE GENOMIC DNA]</scope>
    <source>
        <strain evidence="10">ATCC 22294 / BCRC 22015 / CBS 2517 / CECT 1963 / NBRC 1671 / NRRL Y-8276</strain>
    </source>
</reference>
<evidence type="ECO:0000256" key="6">
    <source>
        <dbReference type="ARBA" id="ARBA00023136"/>
    </source>
</evidence>
<dbReference type="OrthoDB" id="407410at2759"/>
<evidence type="ECO:0000256" key="1">
    <source>
        <dbReference type="ARBA" id="ARBA00004141"/>
    </source>
</evidence>
<evidence type="ECO:0000259" key="8">
    <source>
        <dbReference type="Pfam" id="PF01699"/>
    </source>
</evidence>
<dbReference type="GO" id="GO:0070316">
    <property type="term" value="P:regulation of G0 to G1 transition"/>
    <property type="evidence" value="ECO:0007669"/>
    <property type="project" value="EnsemblFungi"/>
</dbReference>
<keyword evidence="3" id="KW-0813">Transport</keyword>
<protein>
    <recommendedName>
        <fullName evidence="8">Sodium/calcium exchanger membrane region domain-containing protein</fullName>
    </recommendedName>
</protein>
<dbReference type="KEGG" id="kaf:KAFR_0G00750"/>
<feature type="transmembrane region" description="Helical" evidence="7">
    <location>
        <begin position="519"/>
        <end position="543"/>
    </location>
</feature>
<keyword evidence="4 7" id="KW-0812">Transmembrane</keyword>
<keyword evidence="5 7" id="KW-1133">Transmembrane helix</keyword>
<sequence>MSWLLKLTHPSLLYPDAALSLSFCISSISYIILCFVLLGLCASEYLCPNVANIAERRSNRVKYNTGAVMAVLLSWCNSSPDLFSNFMTWTTSNTTTSAALSVGEILGACGIILCIVEGSIFIIMSNTTLSITKNQQVAISKDLAFTFVAIFVMFYISLRNRITVLNCFLMLSIYTLYIVTKLSSSNYTPEMANEGFDEENLLPSRSIDQLNSGIKPSIISAMDYNSLLSMLENSPSNNSVMNAEELVSLQQNDAEDVIVVDPIRPSSEPLPNSTHPPLSSNIRSAPATFKPYHDFPEEEAVIMAAPNTPEQVPIIVIDPPKSEKAVNMKKLLVEMFFPHMLNFSQKSKIDASLCLITAPFIFILQLSCPQTNDLLEFDKASGKFIYSTLKFILLLIQSLICPLISFAILSCLLAKSFPMFFWFIPFSCSISLFGLVLNLYRTLQLHNTFSLFETTSGFSIEAEEKNKRRRMLDKMNDFLRITFLSIGIFNSILYISLLANSLIEMLELYQILTGVSKAILGLTIFAWGNSVGDLISNIAMCRLYLKFPHQEDAEQIQTIATKFFVISCTSCLGGVMLNSMAGLGFSGLVSMMFIHKQSDEWWFLRFTALQETANYNYTFIISCLTIILQILLMILIFNGPSKVRSWFRERMKISGLIMCGLWGIATLCNVMIEIFSH</sequence>
<dbReference type="InterPro" id="IPR051359">
    <property type="entry name" value="CaCA_antiporter"/>
</dbReference>
<dbReference type="EMBL" id="HE650827">
    <property type="protein sequence ID" value="CCF59108.1"/>
    <property type="molecule type" value="Genomic_DNA"/>
</dbReference>
<organism evidence="9 10">
    <name type="scientific">Kazachstania africana (strain ATCC 22294 / BCRC 22015 / CBS 2517 / CECT 1963 / NBRC 1671 / NRRL Y-8276)</name>
    <name type="common">Yeast</name>
    <name type="synonym">Kluyveromyces africanus</name>
    <dbReference type="NCBI Taxonomy" id="1071382"/>
    <lineage>
        <taxon>Eukaryota</taxon>
        <taxon>Fungi</taxon>
        <taxon>Dikarya</taxon>
        <taxon>Ascomycota</taxon>
        <taxon>Saccharomycotina</taxon>
        <taxon>Saccharomycetes</taxon>
        <taxon>Saccharomycetales</taxon>
        <taxon>Saccharomycetaceae</taxon>
        <taxon>Kazachstania</taxon>
    </lineage>
</organism>
<feature type="domain" description="Sodium/calcium exchanger membrane region" evidence="8">
    <location>
        <begin position="486"/>
        <end position="667"/>
    </location>
</feature>
<comment type="subcellular location">
    <subcellularLocation>
        <location evidence="1">Membrane</location>
        <topology evidence="1">Multi-pass membrane protein</topology>
    </subcellularLocation>
</comment>
<proteinExistence type="inferred from homology"/>
<feature type="domain" description="Sodium/calcium exchanger membrane region" evidence="8">
    <location>
        <begin position="31"/>
        <end position="181"/>
    </location>
</feature>
<feature type="transmembrane region" description="Helical" evidence="7">
    <location>
        <begin position="563"/>
        <end position="595"/>
    </location>
</feature>
<evidence type="ECO:0000256" key="7">
    <source>
        <dbReference type="SAM" id="Phobius"/>
    </source>
</evidence>
<dbReference type="GeneID" id="13884599"/>
<feature type="transmembrane region" description="Helical" evidence="7">
    <location>
        <begin position="656"/>
        <end position="675"/>
    </location>
</feature>
<dbReference type="GO" id="GO:0016020">
    <property type="term" value="C:membrane"/>
    <property type="evidence" value="ECO:0007669"/>
    <property type="project" value="UniProtKB-SubCell"/>
</dbReference>
<dbReference type="PANTHER" id="PTHR12266">
    <property type="entry name" value="NA+/CA2+ K+ INDEPENDENT EXCHANGER"/>
    <property type="match status" value="1"/>
</dbReference>
<keyword evidence="6 7" id="KW-0472">Membrane</keyword>
<dbReference type="PANTHER" id="PTHR12266:SF0">
    <property type="entry name" value="MITOCHONDRIAL SODIUM_CALCIUM EXCHANGER PROTEIN"/>
    <property type="match status" value="1"/>
</dbReference>
<dbReference type="Gene3D" id="1.20.1420.30">
    <property type="entry name" value="NCX, central ion-binding region"/>
    <property type="match status" value="2"/>
</dbReference>
<dbReference type="InterPro" id="IPR004837">
    <property type="entry name" value="NaCa_Exmemb"/>
</dbReference>
<dbReference type="eggNOG" id="KOG2399">
    <property type="taxonomic scope" value="Eukaryota"/>
</dbReference>
<evidence type="ECO:0000313" key="10">
    <source>
        <dbReference type="Proteomes" id="UP000005220"/>
    </source>
</evidence>
<dbReference type="GO" id="GO:0006874">
    <property type="term" value="P:intracellular calcium ion homeostasis"/>
    <property type="evidence" value="ECO:0007669"/>
    <property type="project" value="EnsemblFungi"/>
</dbReference>
<dbReference type="Pfam" id="PF01699">
    <property type="entry name" value="Na_Ca_ex"/>
    <property type="match status" value="2"/>
</dbReference>
<dbReference type="HOGENOM" id="CLU_004979_2_1_1"/>